<dbReference type="Proteomes" id="UP000265000">
    <property type="component" value="Unplaced"/>
</dbReference>
<dbReference type="PROSITE" id="PS50835">
    <property type="entry name" value="IG_LIKE"/>
    <property type="match status" value="1"/>
</dbReference>
<evidence type="ECO:0000259" key="6">
    <source>
        <dbReference type="PROSITE" id="PS50835"/>
    </source>
</evidence>
<evidence type="ECO:0000256" key="5">
    <source>
        <dbReference type="SAM" id="Phobius"/>
    </source>
</evidence>
<dbReference type="GO" id="GO:0007155">
    <property type="term" value="P:cell adhesion"/>
    <property type="evidence" value="ECO:0007669"/>
    <property type="project" value="TreeGrafter"/>
</dbReference>
<dbReference type="SUPFAM" id="SSF48726">
    <property type="entry name" value="Immunoglobulin"/>
    <property type="match status" value="1"/>
</dbReference>
<dbReference type="InterPro" id="IPR013783">
    <property type="entry name" value="Ig-like_fold"/>
</dbReference>
<name>A0A3Q2QE27_FUNHE</name>
<dbReference type="GO" id="GO:0033691">
    <property type="term" value="F:sialic acid binding"/>
    <property type="evidence" value="ECO:0007669"/>
    <property type="project" value="TreeGrafter"/>
</dbReference>
<keyword evidence="3 5" id="KW-1133">Transmembrane helix</keyword>
<keyword evidence="8" id="KW-1185">Reference proteome</keyword>
<accession>A0A3Q2QE27</accession>
<feature type="domain" description="Ig-like" evidence="6">
    <location>
        <begin position="1"/>
        <end position="69"/>
    </location>
</feature>
<dbReference type="Gene3D" id="2.60.40.10">
    <property type="entry name" value="Immunoglobulins"/>
    <property type="match status" value="1"/>
</dbReference>
<reference evidence="7" key="1">
    <citation type="submission" date="2025-08" db="UniProtKB">
        <authorList>
            <consortium name="Ensembl"/>
        </authorList>
    </citation>
    <scope>IDENTIFICATION</scope>
</reference>
<evidence type="ECO:0000313" key="8">
    <source>
        <dbReference type="Proteomes" id="UP000265000"/>
    </source>
</evidence>
<feature type="transmembrane region" description="Helical" evidence="5">
    <location>
        <begin position="96"/>
        <end position="116"/>
    </location>
</feature>
<reference evidence="7" key="2">
    <citation type="submission" date="2025-09" db="UniProtKB">
        <authorList>
            <consortium name="Ensembl"/>
        </authorList>
    </citation>
    <scope>IDENTIFICATION</scope>
</reference>
<dbReference type="GO" id="GO:0005886">
    <property type="term" value="C:plasma membrane"/>
    <property type="evidence" value="ECO:0007669"/>
    <property type="project" value="TreeGrafter"/>
</dbReference>
<evidence type="ECO:0000256" key="3">
    <source>
        <dbReference type="ARBA" id="ARBA00022989"/>
    </source>
</evidence>
<evidence type="ECO:0000313" key="7">
    <source>
        <dbReference type="Ensembl" id="ENSFHEP00000025513.1"/>
    </source>
</evidence>
<dbReference type="InterPro" id="IPR007110">
    <property type="entry name" value="Ig-like_dom"/>
</dbReference>
<dbReference type="GeneTree" id="ENSGT01150000286924"/>
<evidence type="ECO:0000256" key="4">
    <source>
        <dbReference type="ARBA" id="ARBA00023136"/>
    </source>
</evidence>
<proteinExistence type="predicted"/>
<organism evidence="7 8">
    <name type="scientific">Fundulus heteroclitus</name>
    <name type="common">Killifish</name>
    <name type="synonym">Mummichog</name>
    <dbReference type="NCBI Taxonomy" id="8078"/>
    <lineage>
        <taxon>Eukaryota</taxon>
        <taxon>Metazoa</taxon>
        <taxon>Chordata</taxon>
        <taxon>Craniata</taxon>
        <taxon>Vertebrata</taxon>
        <taxon>Euteleostomi</taxon>
        <taxon>Actinopterygii</taxon>
        <taxon>Neopterygii</taxon>
        <taxon>Teleostei</taxon>
        <taxon>Neoteleostei</taxon>
        <taxon>Acanthomorphata</taxon>
        <taxon>Ovalentaria</taxon>
        <taxon>Atherinomorphae</taxon>
        <taxon>Cyprinodontiformes</taxon>
        <taxon>Fundulidae</taxon>
        <taxon>Fundulus</taxon>
    </lineage>
</organism>
<protein>
    <submittedName>
        <fullName evidence="7">Vascular cell adhesion protein 1-like</fullName>
    </submittedName>
</protein>
<dbReference type="PANTHER" id="PTHR12035:SF128">
    <property type="entry name" value="BRANCHED CHAIN KETO ACID DEHYDROGENASE E1 SUBUNIT BETA,-LIKE-RELATED"/>
    <property type="match status" value="1"/>
</dbReference>
<comment type="subcellular location">
    <subcellularLocation>
        <location evidence="1">Membrane</location>
        <topology evidence="1">Single-pass membrane protein</topology>
    </subcellularLocation>
</comment>
<dbReference type="InterPro" id="IPR051036">
    <property type="entry name" value="SIGLEC"/>
</dbReference>
<sequence length="148" mass="16485">MNHANLTCTAPGLCSGSPPKITWIAENLTAVTQRHSSTLTLNPSAEHHNSKITCKVSFTGNITTEETLILKFTTFHPYFCHFTVNHVKDCGSGYGALPWVIAGVSLCVTVFCMICIKKMKHIEVDQTYMYLEKADTSPEYDVIVHRPH</sequence>
<dbReference type="PANTHER" id="PTHR12035">
    <property type="entry name" value="SIALIC ACID BINDING IMMUNOGLOBULIN-LIKE LECTIN"/>
    <property type="match status" value="1"/>
</dbReference>
<evidence type="ECO:0000256" key="1">
    <source>
        <dbReference type="ARBA" id="ARBA00004167"/>
    </source>
</evidence>
<dbReference type="InterPro" id="IPR036179">
    <property type="entry name" value="Ig-like_dom_sf"/>
</dbReference>
<evidence type="ECO:0000256" key="2">
    <source>
        <dbReference type="ARBA" id="ARBA00022692"/>
    </source>
</evidence>
<dbReference type="AlphaFoldDB" id="A0A3Q2QE27"/>
<dbReference type="Ensembl" id="ENSFHET00000005044.1">
    <property type="protein sequence ID" value="ENSFHEP00000025513.1"/>
    <property type="gene ID" value="ENSFHEG00000007815.1"/>
</dbReference>
<keyword evidence="2 5" id="KW-0812">Transmembrane</keyword>
<keyword evidence="4 5" id="KW-0472">Membrane</keyword>